<proteinExistence type="predicted"/>
<dbReference type="RefSeq" id="YP_010799944.1">
    <property type="nucleotide sequence ID" value="NC_076711.1"/>
</dbReference>
<dbReference type="GO" id="GO:0005524">
    <property type="term" value="F:ATP binding"/>
    <property type="evidence" value="ECO:0007669"/>
    <property type="project" value="InterPro"/>
</dbReference>
<dbReference type="InterPro" id="IPR027351">
    <property type="entry name" value="(+)RNA_virus_helicase_core_dom"/>
</dbReference>
<evidence type="ECO:0000259" key="1">
    <source>
        <dbReference type="PROSITE" id="PS51657"/>
    </source>
</evidence>
<dbReference type="Proteomes" id="UP000830249">
    <property type="component" value="Segment"/>
</dbReference>
<protein>
    <submittedName>
        <fullName evidence="2">Triple gene block protein 1</fullName>
    </submittedName>
</protein>
<dbReference type="KEGG" id="vg:80538392"/>
<name>A0AAE6X4Q7_9VIRU</name>
<evidence type="ECO:0000313" key="2">
    <source>
        <dbReference type="EMBL" id="QIJ97073.1"/>
    </source>
</evidence>
<sequence length="228" mass="25368">MEVIIDKLLDLGFKRTPLPLREILVVNCVPGAGKTSFIRKLIQSDPNFEAFTTGKPDIPNLTGNYIAKWEGICSPDKVTILDEYQRLTTYPEGVQVVFGDPTQSCKPFILAPHLTSFQTHRFGSETCNLLNSIGFPISSVKSDLVRIGDIFSEDLTGQVICCEPEVEKLLTAHCVEYLNCEEVIGQTFETVTFVTANSISKSNKQKHLVCLTRHSKELLILCPDGLYV</sequence>
<reference evidence="2" key="1">
    <citation type="journal article" date="2020" name="Front. Microbiol.">
        <title>Metagenomic Analysis of Plant Viruses Associated With Papaya Ringspot Disease in Carica papaya L. in Kenya.</title>
        <authorList>
            <person name="Mumo N.N."/>
            <person name="Mamati G.E."/>
            <person name="Ateka E.M."/>
            <person name="Rimberia F.K."/>
            <person name="Asudi G.O."/>
            <person name="Boykin L.M."/>
            <person name="Machuka E.M."/>
            <person name="Njuguna J.N."/>
            <person name="Pelle R."/>
            <person name="Stomeo F."/>
        </authorList>
    </citation>
    <scope>NUCLEOTIDE SEQUENCE</scope>
    <source>
        <strain evidence="2">KE-Kwa-02</strain>
    </source>
</reference>
<dbReference type="EMBL" id="MK984598">
    <property type="protein sequence ID" value="QIJ97073.1"/>
    <property type="molecule type" value="Genomic_RNA"/>
</dbReference>
<evidence type="ECO:0000313" key="3">
    <source>
        <dbReference type="Proteomes" id="UP000830249"/>
    </source>
</evidence>
<dbReference type="GeneID" id="80538392"/>
<organism evidence="2 3">
    <name type="scientific">Papaya mild mottle associated virus</name>
    <dbReference type="NCBI Taxonomy" id="2716617"/>
    <lineage>
        <taxon>Viruses</taxon>
        <taxon>Riboviria</taxon>
        <taxon>Orthornavirae</taxon>
        <taxon>Kitrinoviricota</taxon>
        <taxon>Alsuviricetes</taxon>
        <taxon>Tymovirales</taxon>
        <taxon>Betaflexiviridae</taxon>
        <taxon>Quinvirinae</taxon>
        <taxon>Carlavirus</taxon>
        <taxon>Carlavirus mitipapayae</taxon>
        <taxon>Carlavirus PaMMaV</taxon>
    </lineage>
</organism>
<accession>A0AAE6X4Q7</accession>
<dbReference type="PROSITE" id="PS51657">
    <property type="entry name" value="PSRV_HELICASE"/>
    <property type="match status" value="1"/>
</dbReference>
<keyword evidence="3" id="KW-1185">Reference proteome</keyword>
<dbReference type="Pfam" id="PF01443">
    <property type="entry name" value="Viral_helicase1"/>
    <property type="match status" value="1"/>
</dbReference>
<feature type="domain" description="(+)RNA virus helicase C-terminal" evidence="1">
    <location>
        <begin position="1"/>
        <end position="228"/>
    </location>
</feature>